<dbReference type="Proteomes" id="UP000224563">
    <property type="component" value="Unassembled WGS sequence"/>
</dbReference>
<dbReference type="RefSeq" id="WP_031544909.1">
    <property type="nucleotide sequence ID" value="NZ_JANSWH010000039.1"/>
</dbReference>
<dbReference type="AlphaFoldDB" id="A0A2G3E238"/>
<evidence type="ECO:0000313" key="2">
    <source>
        <dbReference type="Proteomes" id="UP000224563"/>
    </source>
</evidence>
<dbReference type="EMBL" id="PDYG01000074">
    <property type="protein sequence ID" value="PHU37215.1"/>
    <property type="molecule type" value="Genomic_DNA"/>
</dbReference>
<organism evidence="1 2">
    <name type="scientific">Agathobacter ruminis</name>
    <dbReference type="NCBI Taxonomy" id="1712665"/>
    <lineage>
        <taxon>Bacteria</taxon>
        <taxon>Bacillati</taxon>
        <taxon>Bacillota</taxon>
        <taxon>Clostridia</taxon>
        <taxon>Lachnospirales</taxon>
        <taxon>Lachnospiraceae</taxon>
        <taxon>Agathobacter</taxon>
    </lineage>
</organism>
<protein>
    <recommendedName>
        <fullName evidence="3">YolD-like family protein</fullName>
    </recommendedName>
</protein>
<dbReference type="InterPro" id="IPR014962">
    <property type="entry name" value="YolD"/>
</dbReference>
<keyword evidence="2" id="KW-1185">Reference proteome</keyword>
<sequence>MASKPRNNMPREERAKQFMPFAALKGLDEALAAKEKIIVPKKELSEEMLSELDEKMKQIEKGSLITVVYYDKEEYIKMTGIVSRIDPSAKVLQVVNRRIDFEDILAINFGIE</sequence>
<evidence type="ECO:0000313" key="1">
    <source>
        <dbReference type="EMBL" id="PHU37215.1"/>
    </source>
</evidence>
<name>A0A2G3E238_9FIRM</name>
<reference evidence="1 2" key="1">
    <citation type="submission" date="2017-10" db="EMBL/GenBank/DDBJ databases">
        <title>Resolving the taxonomy of Roseburia spp., Eubacterium rectale and Agathobacter spp. through phylogenomic analysis.</title>
        <authorList>
            <person name="Sheridan P.O."/>
            <person name="Walker A.W."/>
            <person name="Duncan S.H."/>
            <person name="Scott K.P."/>
            <person name="Toole P.W.O."/>
            <person name="Luis P."/>
            <person name="Flint H.J."/>
        </authorList>
    </citation>
    <scope>NUCLEOTIDE SEQUENCE [LARGE SCALE GENOMIC DNA]</scope>
    <source>
        <strain evidence="1 2">JK623</strain>
    </source>
</reference>
<accession>A0A2G3E238</accession>
<evidence type="ECO:0008006" key="3">
    <source>
        <dbReference type="Google" id="ProtNLM"/>
    </source>
</evidence>
<dbReference type="Pfam" id="PF08863">
    <property type="entry name" value="YolD"/>
    <property type="match status" value="1"/>
</dbReference>
<reference evidence="1 2" key="2">
    <citation type="submission" date="2017-10" db="EMBL/GenBank/DDBJ databases">
        <authorList>
            <person name="Banno H."/>
            <person name="Chua N.-H."/>
        </authorList>
    </citation>
    <scope>NUCLEOTIDE SEQUENCE [LARGE SCALE GENOMIC DNA]</scope>
    <source>
        <strain evidence="1 2">JK623</strain>
    </source>
</reference>
<comment type="caution">
    <text evidence="1">The sequence shown here is derived from an EMBL/GenBank/DDBJ whole genome shotgun (WGS) entry which is preliminary data.</text>
</comment>
<gene>
    <name evidence="1" type="ORF">CSX02_09420</name>
</gene>
<proteinExistence type="predicted"/>